<dbReference type="Pfam" id="PF01292">
    <property type="entry name" value="Ni_hydr_CYTB"/>
    <property type="match status" value="1"/>
</dbReference>
<dbReference type="Gene3D" id="1.20.950.20">
    <property type="entry name" value="Transmembrane di-heme cytochromes, Chain C"/>
    <property type="match status" value="1"/>
</dbReference>
<evidence type="ECO:0000259" key="7">
    <source>
        <dbReference type="Pfam" id="PF01292"/>
    </source>
</evidence>
<accession>A0A2S2CWP8</accession>
<evidence type="ECO:0000256" key="1">
    <source>
        <dbReference type="ARBA" id="ARBA00004651"/>
    </source>
</evidence>
<keyword evidence="2" id="KW-1003">Cell membrane</keyword>
<organism evidence="8 9">
    <name type="scientific">Azospirillum thermophilum</name>
    <dbReference type="NCBI Taxonomy" id="2202148"/>
    <lineage>
        <taxon>Bacteria</taxon>
        <taxon>Pseudomonadati</taxon>
        <taxon>Pseudomonadota</taxon>
        <taxon>Alphaproteobacteria</taxon>
        <taxon>Rhodospirillales</taxon>
        <taxon>Azospirillaceae</taxon>
        <taxon>Azospirillum</taxon>
    </lineage>
</organism>
<reference evidence="9" key="1">
    <citation type="submission" date="2018-05" db="EMBL/GenBank/DDBJ databases">
        <title>Azospirillum thermophila sp. nov., a novel isolated from hot spring.</title>
        <authorList>
            <person name="Zhao Z."/>
        </authorList>
    </citation>
    <scope>NUCLEOTIDE SEQUENCE [LARGE SCALE GENOMIC DNA]</scope>
    <source>
        <strain evidence="9">CFH 70021</strain>
        <plasmid evidence="9">unnamed1</plasmid>
    </source>
</reference>
<evidence type="ECO:0000256" key="6">
    <source>
        <dbReference type="SAM" id="Phobius"/>
    </source>
</evidence>
<dbReference type="OrthoDB" id="196472at2"/>
<dbReference type="PANTHER" id="PTHR30485">
    <property type="entry name" value="NI/FE-HYDROGENASE 1 B-TYPE CYTOCHROME SUBUNIT"/>
    <property type="match status" value="1"/>
</dbReference>
<evidence type="ECO:0000256" key="5">
    <source>
        <dbReference type="ARBA" id="ARBA00023136"/>
    </source>
</evidence>
<evidence type="ECO:0000313" key="8">
    <source>
        <dbReference type="EMBL" id="AWK88899.1"/>
    </source>
</evidence>
<proteinExistence type="predicted"/>
<name>A0A2S2CWP8_9PROT</name>
<keyword evidence="3 6" id="KW-0812">Transmembrane</keyword>
<dbReference type="GO" id="GO:0022904">
    <property type="term" value="P:respiratory electron transport chain"/>
    <property type="evidence" value="ECO:0007669"/>
    <property type="project" value="InterPro"/>
</dbReference>
<dbReference type="AlphaFoldDB" id="A0A2S2CWP8"/>
<dbReference type="PANTHER" id="PTHR30485:SF2">
    <property type="entry name" value="BLL0597 PROTEIN"/>
    <property type="match status" value="1"/>
</dbReference>
<keyword evidence="8" id="KW-0614">Plasmid</keyword>
<feature type="domain" description="Cytochrome b561 bacterial/Ni-hydrogenase" evidence="7">
    <location>
        <begin position="12"/>
        <end position="187"/>
    </location>
</feature>
<dbReference type="Proteomes" id="UP000245629">
    <property type="component" value="Plasmid unnamed1"/>
</dbReference>
<dbReference type="InterPro" id="IPR011577">
    <property type="entry name" value="Cyt_b561_bac/Ni-Hgenase"/>
</dbReference>
<sequence length="195" mass="21132">MDMSAATSKLRVWDLPTRLFHWLLAVCVAAAWWSGENGKFDLHFILGYVILGLLAFRLLWGFVGSPTARFAQFVRGPAAVIGYIRHRLGKPGGIEPPPGHNPLGGWMVVVLLLVLAVQAGTGLFTSDDIAVDGPLVSSVSSRTASLLSTIHRLEAKAILALVLLHVAAVLVYLLVFRENLIRPMVTGWKSASRKG</sequence>
<protein>
    <submittedName>
        <fullName evidence="8">Cytochrome B</fullName>
    </submittedName>
</protein>
<evidence type="ECO:0000256" key="4">
    <source>
        <dbReference type="ARBA" id="ARBA00022989"/>
    </source>
</evidence>
<feature type="transmembrane region" description="Helical" evidence="6">
    <location>
        <begin position="157"/>
        <end position="176"/>
    </location>
</feature>
<dbReference type="GO" id="GO:0020037">
    <property type="term" value="F:heme binding"/>
    <property type="evidence" value="ECO:0007669"/>
    <property type="project" value="TreeGrafter"/>
</dbReference>
<geneLocation type="plasmid" evidence="8 9">
    <name>unnamed1</name>
</geneLocation>
<evidence type="ECO:0000256" key="3">
    <source>
        <dbReference type="ARBA" id="ARBA00022692"/>
    </source>
</evidence>
<gene>
    <name evidence="8" type="ORF">DEW08_22875</name>
</gene>
<dbReference type="InterPro" id="IPR016174">
    <property type="entry name" value="Di-haem_cyt_TM"/>
</dbReference>
<dbReference type="EMBL" id="CP029356">
    <property type="protein sequence ID" value="AWK88899.1"/>
    <property type="molecule type" value="Genomic_DNA"/>
</dbReference>
<keyword evidence="5 6" id="KW-0472">Membrane</keyword>
<dbReference type="KEGG" id="azz:DEW08_22875"/>
<dbReference type="GO" id="GO:0005886">
    <property type="term" value="C:plasma membrane"/>
    <property type="evidence" value="ECO:0007669"/>
    <property type="project" value="UniProtKB-SubCell"/>
</dbReference>
<evidence type="ECO:0000256" key="2">
    <source>
        <dbReference type="ARBA" id="ARBA00022475"/>
    </source>
</evidence>
<comment type="subcellular location">
    <subcellularLocation>
        <location evidence="1">Cell membrane</location>
        <topology evidence="1">Multi-pass membrane protein</topology>
    </subcellularLocation>
</comment>
<dbReference type="InterPro" id="IPR051542">
    <property type="entry name" value="Hydrogenase_cytochrome"/>
</dbReference>
<dbReference type="GO" id="GO:0009055">
    <property type="term" value="F:electron transfer activity"/>
    <property type="evidence" value="ECO:0007669"/>
    <property type="project" value="InterPro"/>
</dbReference>
<feature type="transmembrane region" description="Helical" evidence="6">
    <location>
        <begin position="103"/>
        <end position="124"/>
    </location>
</feature>
<keyword evidence="4 6" id="KW-1133">Transmembrane helix</keyword>
<dbReference type="SUPFAM" id="SSF81342">
    <property type="entry name" value="Transmembrane di-heme cytochromes"/>
    <property type="match status" value="1"/>
</dbReference>
<feature type="transmembrane region" description="Helical" evidence="6">
    <location>
        <begin position="12"/>
        <end position="33"/>
    </location>
</feature>
<feature type="transmembrane region" description="Helical" evidence="6">
    <location>
        <begin position="45"/>
        <end position="63"/>
    </location>
</feature>
<keyword evidence="9" id="KW-1185">Reference proteome</keyword>
<evidence type="ECO:0000313" key="9">
    <source>
        <dbReference type="Proteomes" id="UP000245629"/>
    </source>
</evidence>